<dbReference type="KEGG" id="ptm:GSPATT00030238001"/>
<keyword evidence="11" id="KW-1185">Reference proteome</keyword>
<dbReference type="InterPro" id="IPR000326">
    <property type="entry name" value="PAP2/HPO"/>
</dbReference>
<feature type="transmembrane region" description="Helical" evidence="8">
    <location>
        <begin position="92"/>
        <end position="109"/>
    </location>
</feature>
<evidence type="ECO:0000256" key="4">
    <source>
        <dbReference type="ARBA" id="ARBA00022824"/>
    </source>
</evidence>
<feature type="transmembrane region" description="Helical" evidence="8">
    <location>
        <begin position="65"/>
        <end position="86"/>
    </location>
</feature>
<dbReference type="PANTHER" id="PTHR14969:SF28">
    <property type="entry name" value="DIHYDROSPHINGOSINE 1-PHOSPHATE PHOSPHATASE LCB3-RELATED"/>
    <property type="match status" value="1"/>
</dbReference>
<dbReference type="OMA" id="GEKDMFL"/>
<reference evidence="10 11" key="1">
    <citation type="journal article" date="2006" name="Nature">
        <title>Global trends of whole-genome duplications revealed by the ciliate Paramecium tetraurelia.</title>
        <authorList>
            <consortium name="Genoscope"/>
            <person name="Aury J.-M."/>
            <person name="Jaillon O."/>
            <person name="Duret L."/>
            <person name="Noel B."/>
            <person name="Jubin C."/>
            <person name="Porcel B.M."/>
            <person name="Segurens B."/>
            <person name="Daubin V."/>
            <person name="Anthouard V."/>
            <person name="Aiach N."/>
            <person name="Arnaiz O."/>
            <person name="Billaut A."/>
            <person name="Beisson J."/>
            <person name="Blanc I."/>
            <person name="Bouhouche K."/>
            <person name="Camara F."/>
            <person name="Duharcourt S."/>
            <person name="Guigo R."/>
            <person name="Gogendeau D."/>
            <person name="Katinka M."/>
            <person name="Keller A.-M."/>
            <person name="Kissmehl R."/>
            <person name="Klotz C."/>
            <person name="Koll F."/>
            <person name="Le Moue A."/>
            <person name="Lepere C."/>
            <person name="Malinsky S."/>
            <person name="Nowacki M."/>
            <person name="Nowak J.K."/>
            <person name="Plattner H."/>
            <person name="Poulain J."/>
            <person name="Ruiz F."/>
            <person name="Serrano V."/>
            <person name="Zagulski M."/>
            <person name="Dessen P."/>
            <person name="Betermier M."/>
            <person name="Weissenbach J."/>
            <person name="Scarpelli C."/>
            <person name="Schachter V."/>
            <person name="Sperling L."/>
            <person name="Meyer E."/>
            <person name="Cohen J."/>
            <person name="Wincker P."/>
        </authorList>
    </citation>
    <scope>NUCLEOTIDE SEQUENCE [LARGE SCALE GENOMIC DNA]</scope>
    <source>
        <strain evidence="10 11">Stock d4-2</strain>
    </source>
</reference>
<evidence type="ECO:0000256" key="6">
    <source>
        <dbReference type="ARBA" id="ARBA00023136"/>
    </source>
</evidence>
<dbReference type="SUPFAM" id="SSF48317">
    <property type="entry name" value="Acid phosphatase/Vanadium-dependent haloperoxidase"/>
    <property type="match status" value="1"/>
</dbReference>
<evidence type="ECO:0000259" key="9">
    <source>
        <dbReference type="SMART" id="SM00014"/>
    </source>
</evidence>
<dbReference type="SMART" id="SM00014">
    <property type="entry name" value="acidPPc"/>
    <property type="match status" value="1"/>
</dbReference>
<proteinExistence type="inferred from homology"/>
<evidence type="ECO:0000313" key="10">
    <source>
        <dbReference type="EMBL" id="CAK59604.1"/>
    </source>
</evidence>
<dbReference type="RefSeq" id="XP_001427002.1">
    <property type="nucleotide sequence ID" value="XM_001426965.1"/>
</dbReference>
<dbReference type="GeneID" id="5012786"/>
<name>A0BM37_PARTE</name>
<feature type="transmembrane region" description="Helical" evidence="8">
    <location>
        <begin position="350"/>
        <end position="371"/>
    </location>
</feature>
<keyword evidence="6 8" id="KW-0472">Membrane</keyword>
<comment type="similarity">
    <text evidence="7">Belongs to the type 2 lipid phosphate phosphatase family.</text>
</comment>
<dbReference type="Gene3D" id="1.20.144.10">
    <property type="entry name" value="Phosphatidic acid phosphatase type 2/haloperoxidase"/>
    <property type="match status" value="1"/>
</dbReference>
<keyword evidence="5 8" id="KW-1133">Transmembrane helix</keyword>
<dbReference type="OrthoDB" id="292506at2759"/>
<evidence type="ECO:0000256" key="2">
    <source>
        <dbReference type="ARBA" id="ARBA00022692"/>
    </source>
</evidence>
<feature type="transmembrane region" description="Helical" evidence="8">
    <location>
        <begin position="242"/>
        <end position="262"/>
    </location>
</feature>
<dbReference type="GO" id="GO:0042392">
    <property type="term" value="F:sphingosine-1-phosphate phosphatase activity"/>
    <property type="evidence" value="ECO:0000318"/>
    <property type="project" value="GO_Central"/>
</dbReference>
<comment type="subcellular location">
    <subcellularLocation>
        <location evidence="1">Endoplasmic reticulum membrane</location>
        <topology evidence="1">Multi-pass membrane protein</topology>
    </subcellularLocation>
</comment>
<keyword evidence="3" id="KW-0378">Hydrolase</keyword>
<dbReference type="GO" id="GO:0005789">
    <property type="term" value="C:endoplasmic reticulum membrane"/>
    <property type="evidence" value="ECO:0000318"/>
    <property type="project" value="GO_Central"/>
</dbReference>
<dbReference type="PANTHER" id="PTHR14969">
    <property type="entry name" value="SPHINGOSINE-1-PHOSPHATE PHOSPHOHYDROLASE"/>
    <property type="match status" value="1"/>
</dbReference>
<dbReference type="Pfam" id="PF01569">
    <property type="entry name" value="PAP2"/>
    <property type="match status" value="1"/>
</dbReference>
<dbReference type="GO" id="GO:0046839">
    <property type="term" value="P:phospholipid dephosphorylation"/>
    <property type="evidence" value="ECO:0000318"/>
    <property type="project" value="GO_Central"/>
</dbReference>
<feature type="transmembrane region" description="Helical" evidence="8">
    <location>
        <begin position="20"/>
        <end position="38"/>
    </location>
</feature>
<dbReference type="eggNOG" id="ENOG502R2T7">
    <property type="taxonomic scope" value="Eukaryota"/>
</dbReference>
<sequence length="447" mass="51581">MYSHSQNQCPPYNHYQLMKLFIIATFALFLYIALDLIFNQEMWDANTTLTLYLQSNQFSGEKDMFLVFSYSLYVLPSIAGIAFLILDNKLGALLYGGMILFSVASNSLLKNFYHQPRPFFIVQEIEPYECNKEFGKPSGHAMSSQAMCFLLPSILFPAIWKDQPNCKYPLYLRVLFIFIITFWTFMTGFSRVFMGVHSFGQILLGWVYQGYISIIYMNYFHDRITEYLAQCLQVGHQGISTRVIYIIGLIASSWTCVSILFLELNRYLFISPAEATLWMNAVYDKCQKQTSLYTIDSPPVLQNICFSMSLYIWFMLSFVIGIKLSKGIYLQKQFRYHYKSLSCWSKTLRIFVLILLVALLIPFFLIEFNSVYAQAFGQVMESIIQIVPVSILGGLIITVVYSKVLYYLKISVPGDFLQIIESDQSAPDGYSNLLLNRMSFELQAKNS</sequence>
<feature type="transmembrane region" description="Helical" evidence="8">
    <location>
        <begin position="170"/>
        <end position="193"/>
    </location>
</feature>
<organism evidence="10 11">
    <name type="scientific">Paramecium tetraurelia</name>
    <dbReference type="NCBI Taxonomy" id="5888"/>
    <lineage>
        <taxon>Eukaryota</taxon>
        <taxon>Sar</taxon>
        <taxon>Alveolata</taxon>
        <taxon>Ciliophora</taxon>
        <taxon>Intramacronucleata</taxon>
        <taxon>Oligohymenophorea</taxon>
        <taxon>Peniculida</taxon>
        <taxon>Parameciidae</taxon>
        <taxon>Paramecium</taxon>
    </lineage>
</organism>
<accession>A0BM37</accession>
<feature type="transmembrane region" description="Helical" evidence="8">
    <location>
        <begin position="199"/>
        <end position="221"/>
    </location>
</feature>
<dbReference type="CDD" id="cd01610">
    <property type="entry name" value="PAP2_like"/>
    <property type="match status" value="1"/>
</dbReference>
<evidence type="ECO:0000313" key="11">
    <source>
        <dbReference type="Proteomes" id="UP000000600"/>
    </source>
</evidence>
<dbReference type="Proteomes" id="UP000000600">
    <property type="component" value="Unassembled WGS sequence"/>
</dbReference>
<gene>
    <name evidence="10" type="ORF">GSPATT00030238001</name>
</gene>
<keyword evidence="4" id="KW-0256">Endoplasmic reticulum</keyword>
<protein>
    <recommendedName>
        <fullName evidence="9">Phosphatidic acid phosphatase type 2/haloperoxidase domain-containing protein</fullName>
    </recommendedName>
</protein>
<feature type="transmembrane region" description="Helical" evidence="8">
    <location>
        <begin position="310"/>
        <end position="329"/>
    </location>
</feature>
<evidence type="ECO:0000256" key="1">
    <source>
        <dbReference type="ARBA" id="ARBA00004477"/>
    </source>
</evidence>
<feature type="transmembrane region" description="Helical" evidence="8">
    <location>
        <begin position="383"/>
        <end position="401"/>
    </location>
</feature>
<evidence type="ECO:0000256" key="5">
    <source>
        <dbReference type="ARBA" id="ARBA00022989"/>
    </source>
</evidence>
<dbReference type="HOGENOM" id="CLU_669899_0_0_1"/>
<dbReference type="EMBL" id="CT868003">
    <property type="protein sequence ID" value="CAK59604.1"/>
    <property type="molecule type" value="Genomic_DNA"/>
</dbReference>
<keyword evidence="2 8" id="KW-0812">Transmembrane</keyword>
<dbReference type="InterPro" id="IPR036938">
    <property type="entry name" value="PAP2/HPO_sf"/>
</dbReference>
<evidence type="ECO:0000256" key="8">
    <source>
        <dbReference type="SAM" id="Phobius"/>
    </source>
</evidence>
<dbReference type="InParanoid" id="A0BM37"/>
<dbReference type="AlphaFoldDB" id="A0BM37"/>
<feature type="domain" description="Phosphatidic acid phosphatase type 2/haloperoxidase" evidence="9">
    <location>
        <begin position="90"/>
        <end position="218"/>
    </location>
</feature>
<evidence type="ECO:0000256" key="3">
    <source>
        <dbReference type="ARBA" id="ARBA00022801"/>
    </source>
</evidence>
<evidence type="ECO:0000256" key="7">
    <source>
        <dbReference type="ARBA" id="ARBA00038324"/>
    </source>
</evidence>